<feature type="compositionally biased region" description="Low complexity" evidence="1">
    <location>
        <begin position="274"/>
        <end position="316"/>
    </location>
</feature>
<organism evidence="2 3">
    <name type="scientific">Mangrovihabitans endophyticus</name>
    <dbReference type="NCBI Taxonomy" id="1751298"/>
    <lineage>
        <taxon>Bacteria</taxon>
        <taxon>Bacillati</taxon>
        <taxon>Actinomycetota</taxon>
        <taxon>Actinomycetes</taxon>
        <taxon>Micromonosporales</taxon>
        <taxon>Micromonosporaceae</taxon>
        <taxon>Mangrovihabitans</taxon>
    </lineage>
</organism>
<feature type="compositionally biased region" description="Polar residues" evidence="1">
    <location>
        <begin position="18"/>
        <end position="33"/>
    </location>
</feature>
<gene>
    <name evidence="2" type="ORF">GCM10012284_37880</name>
</gene>
<feature type="region of interest" description="Disordered" evidence="1">
    <location>
        <begin position="211"/>
        <end position="322"/>
    </location>
</feature>
<name>A0A8J3FQD3_9ACTN</name>
<proteinExistence type="predicted"/>
<dbReference type="RefSeq" id="WP_189080572.1">
    <property type="nucleotide sequence ID" value="NZ_BMMX01000017.1"/>
</dbReference>
<sequence>MTDNRMKDRVKVMFAATSPESETSEHSIVTPRTGNGGNPALPNQALQVLSMAQRTAEEHVVGAQKEADRIRTDAQAAAEQVARDAQVHAHQVRRDADKVLFDARAAAEQTAREARARTEEAQRNAEKIVVDARAQADAIVAEARASSEHLRIQAQQRYEDVVGSLGTKREGLQMQIEALERFDHEYRARLTSFMQGQLRALWMDQPQVGVQLDEQGGQPGDRDAQPGAPSVPPEDQRMQLGDRVEGPEEPPERQVAGGPVQHLELAARRGGRHGAAPRQREAAQQQAAEGLADEAAQQGENPEAQQNAADAPAEATAESDER</sequence>
<dbReference type="AlphaFoldDB" id="A0A8J3FQD3"/>
<evidence type="ECO:0000313" key="3">
    <source>
        <dbReference type="Proteomes" id="UP000656042"/>
    </source>
</evidence>
<feature type="compositionally biased region" description="Basic and acidic residues" evidence="1">
    <location>
        <begin position="234"/>
        <end position="252"/>
    </location>
</feature>
<dbReference type="PANTHER" id="PTHR35794">
    <property type="entry name" value="CELL DIVISION PROTEIN DIVIVA"/>
    <property type="match status" value="1"/>
</dbReference>
<dbReference type="Proteomes" id="UP000656042">
    <property type="component" value="Unassembled WGS sequence"/>
</dbReference>
<dbReference type="InterPro" id="IPR007793">
    <property type="entry name" value="DivIVA_fam"/>
</dbReference>
<keyword evidence="3" id="KW-1185">Reference proteome</keyword>
<feature type="region of interest" description="Disordered" evidence="1">
    <location>
        <begin position="15"/>
        <end position="40"/>
    </location>
</feature>
<evidence type="ECO:0008006" key="4">
    <source>
        <dbReference type="Google" id="ProtNLM"/>
    </source>
</evidence>
<evidence type="ECO:0000256" key="1">
    <source>
        <dbReference type="SAM" id="MobiDB-lite"/>
    </source>
</evidence>
<accession>A0A8J3FQD3</accession>
<comment type="caution">
    <text evidence="2">The sequence shown here is derived from an EMBL/GenBank/DDBJ whole genome shotgun (WGS) entry which is preliminary data.</text>
</comment>
<reference evidence="2" key="1">
    <citation type="journal article" date="2014" name="Int. J. Syst. Evol. Microbiol.">
        <title>Complete genome sequence of Corynebacterium casei LMG S-19264T (=DSM 44701T), isolated from a smear-ripened cheese.</title>
        <authorList>
            <consortium name="US DOE Joint Genome Institute (JGI-PGF)"/>
            <person name="Walter F."/>
            <person name="Albersmeier A."/>
            <person name="Kalinowski J."/>
            <person name="Ruckert C."/>
        </authorList>
    </citation>
    <scope>NUCLEOTIDE SEQUENCE</scope>
    <source>
        <strain evidence="2">CGMCC 4.7299</strain>
    </source>
</reference>
<protein>
    <recommendedName>
        <fullName evidence="4">Cell division initiation protein</fullName>
    </recommendedName>
</protein>
<dbReference type="PANTHER" id="PTHR35794:SF2">
    <property type="entry name" value="CELL DIVISION PROTEIN DIVIVA"/>
    <property type="match status" value="1"/>
</dbReference>
<evidence type="ECO:0000313" key="2">
    <source>
        <dbReference type="EMBL" id="GGK99891.1"/>
    </source>
</evidence>
<dbReference type="EMBL" id="BMMX01000017">
    <property type="protein sequence ID" value="GGK99891.1"/>
    <property type="molecule type" value="Genomic_DNA"/>
</dbReference>
<reference evidence="2" key="2">
    <citation type="submission" date="2020-09" db="EMBL/GenBank/DDBJ databases">
        <authorList>
            <person name="Sun Q."/>
            <person name="Zhou Y."/>
        </authorList>
    </citation>
    <scope>NUCLEOTIDE SEQUENCE</scope>
    <source>
        <strain evidence="2">CGMCC 4.7299</strain>
    </source>
</reference>